<dbReference type="EMBL" id="JBEXRX010000082">
    <property type="protein sequence ID" value="MEU0154842.1"/>
    <property type="molecule type" value="Genomic_DNA"/>
</dbReference>
<evidence type="ECO:0000256" key="1">
    <source>
        <dbReference type="SAM" id="MobiDB-lite"/>
    </source>
</evidence>
<evidence type="ECO:0000313" key="3">
    <source>
        <dbReference type="Proteomes" id="UP001550348"/>
    </source>
</evidence>
<evidence type="ECO:0000313" key="2">
    <source>
        <dbReference type="EMBL" id="MEU0154842.1"/>
    </source>
</evidence>
<reference evidence="2 3" key="1">
    <citation type="submission" date="2024-06" db="EMBL/GenBank/DDBJ databases">
        <title>The Natural Products Discovery Center: Release of the First 8490 Sequenced Strains for Exploring Actinobacteria Biosynthetic Diversity.</title>
        <authorList>
            <person name="Kalkreuter E."/>
            <person name="Kautsar S.A."/>
            <person name="Yang D."/>
            <person name="Bader C.D."/>
            <person name="Teijaro C.N."/>
            <person name="Fluegel L."/>
            <person name="Davis C.M."/>
            <person name="Simpson J.R."/>
            <person name="Lauterbach L."/>
            <person name="Steele A.D."/>
            <person name="Gui C."/>
            <person name="Meng S."/>
            <person name="Li G."/>
            <person name="Viehrig K."/>
            <person name="Ye F."/>
            <person name="Su P."/>
            <person name="Kiefer A.F."/>
            <person name="Nichols A."/>
            <person name="Cepeda A.J."/>
            <person name="Yan W."/>
            <person name="Fan B."/>
            <person name="Jiang Y."/>
            <person name="Adhikari A."/>
            <person name="Zheng C.-J."/>
            <person name="Schuster L."/>
            <person name="Cowan T.M."/>
            <person name="Smanski M.J."/>
            <person name="Chevrette M.G."/>
            <person name="De Carvalho L.P.S."/>
            <person name="Shen B."/>
        </authorList>
    </citation>
    <scope>NUCLEOTIDE SEQUENCE [LARGE SCALE GENOMIC DNA]</scope>
    <source>
        <strain evidence="2 3">NPDC006286</strain>
    </source>
</reference>
<protein>
    <recommendedName>
        <fullName evidence="4">HNH endonuclease</fullName>
    </recommendedName>
</protein>
<keyword evidence="3" id="KW-1185">Reference proteome</keyword>
<comment type="caution">
    <text evidence="2">The sequence shown here is derived from an EMBL/GenBank/DDBJ whole genome shotgun (WGS) entry which is preliminary data.</text>
</comment>
<evidence type="ECO:0008006" key="4">
    <source>
        <dbReference type="Google" id="ProtNLM"/>
    </source>
</evidence>
<dbReference type="Proteomes" id="UP001550348">
    <property type="component" value="Unassembled WGS sequence"/>
</dbReference>
<organism evidence="2 3">
    <name type="scientific">Micromonospora fulviviridis</name>
    <dbReference type="NCBI Taxonomy" id="47860"/>
    <lineage>
        <taxon>Bacteria</taxon>
        <taxon>Bacillati</taxon>
        <taxon>Actinomycetota</taxon>
        <taxon>Actinomycetes</taxon>
        <taxon>Micromonosporales</taxon>
        <taxon>Micromonosporaceae</taxon>
        <taxon>Micromonospora</taxon>
    </lineage>
</organism>
<feature type="compositionally biased region" description="Basic and acidic residues" evidence="1">
    <location>
        <begin position="67"/>
        <end position="78"/>
    </location>
</feature>
<feature type="region of interest" description="Disordered" evidence="1">
    <location>
        <begin position="48"/>
        <end position="78"/>
    </location>
</feature>
<name>A0ABV2VS53_9ACTN</name>
<accession>A0ABV2VS53</accession>
<sequence length="78" mass="8606">MHDTLVWEVPHPDDVRSRDNGLWLTHMRSYGANVDCAAFDKGLLNVGTGRDGKPVATPVPDPDSLYDPDRSLDIPDTC</sequence>
<gene>
    <name evidence="2" type="ORF">ABZ071_23580</name>
</gene>
<dbReference type="RefSeq" id="WP_355666500.1">
    <property type="nucleotide sequence ID" value="NZ_JBEXRX010000082.1"/>
</dbReference>
<proteinExistence type="predicted"/>